<accession>A0ABX9M183</accession>
<evidence type="ECO:0000313" key="2">
    <source>
        <dbReference type="Proteomes" id="UP000285569"/>
    </source>
</evidence>
<sequence>MRIFTFYTKFFTHLLQGIFFLALHFFYSNCTTNSFQNLPENKSQEGLRLTFQLYVPNSFQAVHFKPVRFLWPKGKEEKIWNESDVFTRTNQHDLKVLLEKGIATGFGITSLHSDYNENPIFAILPLNIMVAEQSAAGGEFAFYFRKDVNVLCKERLSLFLKGDHSDEELKWVLSKASAYLSVFFISRCINPSASIPKSILVYSSFIERPWDYIKNHLLGTYQPYTVEFAEANESILEKFPKEMKYQECVQYGNTASGGVRCIYSEERTVRDIDWKGHWNAYPDFRWDWVLSEKKGATAQP</sequence>
<dbReference type="Proteomes" id="UP000285569">
    <property type="component" value="Unassembled WGS sequence"/>
</dbReference>
<comment type="caution">
    <text evidence="1">The sequence shown here is derived from an EMBL/GenBank/DDBJ whole genome shotgun (WGS) entry which is preliminary data.</text>
</comment>
<gene>
    <name evidence="1" type="ORF">DLM77_15175</name>
</gene>
<reference evidence="1 2" key="2">
    <citation type="journal article" date="2020" name="Int. J. Syst. Evol. Microbiol.">
        <title>Leptospira yasudae sp. nov. and Leptospira stimsonii sp. nov., two new species of the pathogenic group isolated from environmental sources.</title>
        <authorList>
            <person name="Casanovas-Massana A."/>
            <person name="Hamond C."/>
            <person name="Santos L.A."/>
            <person name="de Oliveira D."/>
            <person name="Hacker K.P."/>
            <person name="Balassiano I."/>
            <person name="Costa F."/>
            <person name="Medeiros M.A."/>
            <person name="Reis M.G."/>
            <person name="Ko A.I."/>
            <person name="Wunder E.A."/>
        </authorList>
    </citation>
    <scope>NUCLEOTIDE SEQUENCE [LARGE SCALE GENOMIC DNA]</scope>
    <source>
        <strain evidence="1 2">B21</strain>
    </source>
</reference>
<organism evidence="1 2">
    <name type="scientific">Leptospira yasudae</name>
    <dbReference type="NCBI Taxonomy" id="2202201"/>
    <lineage>
        <taxon>Bacteria</taxon>
        <taxon>Pseudomonadati</taxon>
        <taxon>Spirochaetota</taxon>
        <taxon>Spirochaetia</taxon>
        <taxon>Leptospirales</taxon>
        <taxon>Leptospiraceae</taxon>
        <taxon>Leptospira</taxon>
    </lineage>
</organism>
<dbReference type="EMBL" id="QHCR01000007">
    <property type="protein sequence ID" value="RHX78787.1"/>
    <property type="molecule type" value="Genomic_DNA"/>
</dbReference>
<proteinExistence type="predicted"/>
<protein>
    <recommendedName>
        <fullName evidence="3">Lipoprotein</fullName>
    </recommendedName>
</protein>
<keyword evidence="2" id="KW-1185">Reference proteome</keyword>
<evidence type="ECO:0000313" key="1">
    <source>
        <dbReference type="EMBL" id="RHX78787.1"/>
    </source>
</evidence>
<name>A0ABX9M183_9LEPT</name>
<reference evidence="2" key="1">
    <citation type="submission" date="2018-05" db="EMBL/GenBank/DDBJ databases">
        <title>Leptospira yasudae sp. nov. and Leptospira stimsonii sp. nov., two pathogenic species of the genus Leptospira isolated from environmental sources.</title>
        <authorList>
            <person name="Casanovas-Massana A."/>
            <person name="Hamond C."/>
            <person name="Santos L.A."/>
            <person name="Hacker K.P."/>
            <person name="Balassiano I."/>
            <person name="Medeiros M.A."/>
            <person name="Reis M.G."/>
            <person name="Ko A.I."/>
            <person name="Wunder E.A."/>
        </authorList>
    </citation>
    <scope>NUCLEOTIDE SEQUENCE [LARGE SCALE GENOMIC DNA]</scope>
    <source>
        <strain evidence="2">B21</strain>
    </source>
</reference>
<evidence type="ECO:0008006" key="3">
    <source>
        <dbReference type="Google" id="ProtNLM"/>
    </source>
</evidence>